<dbReference type="SMART" id="SM00516">
    <property type="entry name" value="SEC14"/>
    <property type="match status" value="1"/>
</dbReference>
<evidence type="ECO:0000256" key="1">
    <source>
        <dbReference type="SAM" id="MobiDB-lite"/>
    </source>
</evidence>
<name>A0A328DQS1_9ASTE</name>
<dbReference type="InterPro" id="IPR036273">
    <property type="entry name" value="CRAL/TRIO_N_dom_sf"/>
</dbReference>
<sequence>MNFKSNRKSTTSNGCENALAPEEQKQKIDEVRKLIGPISGKLALFCSDSSISRYLRARNWNVKKAVKMLKATLKWRLEYKPENLQWDDVSSEAETGKIYRSNCKDKLGRTVLVMRPRCQNTKSTKGQIKYLVYCMENAIVNLGEDQEQMVWLIDFHGFNISHISLKVTKETAHVLQEHYPERLGLAILYDPPKIFEPFWKMAKPFLEPKTVKKVNFVYADDPNSKKIMEGMFDTSELEASFGGKGSADFNIKEYAERMREDNKKVAAFWATMQKDQNSHHSETAIVPCLEANTNSSSDSDTSNKNAQKSSSHDDDDDDDDDDGEHEEEEEEGDGESFPSSR</sequence>
<organism evidence="3 4">
    <name type="scientific">Cuscuta australis</name>
    <dbReference type="NCBI Taxonomy" id="267555"/>
    <lineage>
        <taxon>Eukaryota</taxon>
        <taxon>Viridiplantae</taxon>
        <taxon>Streptophyta</taxon>
        <taxon>Embryophyta</taxon>
        <taxon>Tracheophyta</taxon>
        <taxon>Spermatophyta</taxon>
        <taxon>Magnoliopsida</taxon>
        <taxon>eudicotyledons</taxon>
        <taxon>Gunneridae</taxon>
        <taxon>Pentapetalae</taxon>
        <taxon>asterids</taxon>
        <taxon>lamiids</taxon>
        <taxon>Solanales</taxon>
        <taxon>Convolvulaceae</taxon>
        <taxon>Cuscuteae</taxon>
        <taxon>Cuscuta</taxon>
        <taxon>Cuscuta subgen. Grammica</taxon>
        <taxon>Cuscuta sect. Cleistogrammica</taxon>
    </lineage>
</organism>
<reference evidence="3 4" key="1">
    <citation type="submission" date="2018-06" db="EMBL/GenBank/DDBJ databases">
        <title>The Genome of Cuscuta australis (Dodder) Provides Insight into the Evolution of Plant Parasitism.</title>
        <authorList>
            <person name="Liu H."/>
        </authorList>
    </citation>
    <scope>NUCLEOTIDE SEQUENCE [LARGE SCALE GENOMIC DNA]</scope>
    <source>
        <strain evidence="4">cv. Yunnan</strain>
        <tissue evidence="3">Vines</tissue>
    </source>
</reference>
<dbReference type="Pfam" id="PF00650">
    <property type="entry name" value="CRAL_TRIO"/>
    <property type="match status" value="1"/>
</dbReference>
<accession>A0A328DQS1</accession>
<dbReference type="CDD" id="cd00170">
    <property type="entry name" value="SEC14"/>
    <property type="match status" value="1"/>
</dbReference>
<dbReference type="SMART" id="SM01100">
    <property type="entry name" value="CRAL_TRIO_N"/>
    <property type="match status" value="1"/>
</dbReference>
<dbReference type="AlphaFoldDB" id="A0A328DQS1"/>
<proteinExistence type="predicted"/>
<dbReference type="InterPro" id="IPR052578">
    <property type="entry name" value="PI_Transfer_CRAL-TRIO"/>
</dbReference>
<feature type="domain" description="CRAL-TRIO" evidence="2">
    <location>
        <begin position="86"/>
        <end position="249"/>
    </location>
</feature>
<dbReference type="Gene3D" id="3.40.525.10">
    <property type="entry name" value="CRAL-TRIO lipid binding domain"/>
    <property type="match status" value="1"/>
</dbReference>
<dbReference type="SUPFAM" id="SSF52087">
    <property type="entry name" value="CRAL/TRIO domain"/>
    <property type="match status" value="1"/>
</dbReference>
<evidence type="ECO:0000313" key="4">
    <source>
        <dbReference type="Proteomes" id="UP000249390"/>
    </source>
</evidence>
<evidence type="ECO:0000259" key="2">
    <source>
        <dbReference type="PROSITE" id="PS50191"/>
    </source>
</evidence>
<dbReference type="InterPro" id="IPR036865">
    <property type="entry name" value="CRAL-TRIO_dom_sf"/>
</dbReference>
<protein>
    <recommendedName>
        <fullName evidence="2">CRAL-TRIO domain-containing protein</fullName>
    </recommendedName>
</protein>
<feature type="region of interest" description="Disordered" evidence="1">
    <location>
        <begin position="291"/>
        <end position="341"/>
    </location>
</feature>
<dbReference type="SUPFAM" id="SSF46938">
    <property type="entry name" value="CRAL/TRIO N-terminal domain"/>
    <property type="match status" value="1"/>
</dbReference>
<dbReference type="InterPro" id="IPR001251">
    <property type="entry name" value="CRAL-TRIO_dom"/>
</dbReference>
<feature type="compositionally biased region" description="Acidic residues" evidence="1">
    <location>
        <begin position="313"/>
        <end position="334"/>
    </location>
</feature>
<dbReference type="PROSITE" id="PS50191">
    <property type="entry name" value="CRAL_TRIO"/>
    <property type="match status" value="1"/>
</dbReference>
<evidence type="ECO:0000313" key="3">
    <source>
        <dbReference type="EMBL" id="RAL47018.1"/>
    </source>
</evidence>
<dbReference type="PANTHER" id="PTHR45824:SF6">
    <property type="entry name" value="F16L1.9 PROTEIN"/>
    <property type="match status" value="1"/>
</dbReference>
<dbReference type="PANTHER" id="PTHR45824">
    <property type="entry name" value="GH16843P"/>
    <property type="match status" value="1"/>
</dbReference>
<gene>
    <name evidence="3" type="ORF">DM860_017059</name>
</gene>
<keyword evidence="4" id="KW-1185">Reference proteome</keyword>
<dbReference type="FunFam" id="3.40.525.10:FF:000008">
    <property type="entry name" value="Phosphatidylinositol transfer protein 3"/>
    <property type="match status" value="1"/>
</dbReference>
<dbReference type="Pfam" id="PF03765">
    <property type="entry name" value="CRAL_TRIO_N"/>
    <property type="match status" value="1"/>
</dbReference>
<dbReference type="Proteomes" id="UP000249390">
    <property type="component" value="Unassembled WGS sequence"/>
</dbReference>
<dbReference type="GO" id="GO:0008526">
    <property type="term" value="F:phosphatidylinositol transfer activity"/>
    <property type="evidence" value="ECO:0007669"/>
    <property type="project" value="TreeGrafter"/>
</dbReference>
<dbReference type="EMBL" id="NQVE01000119">
    <property type="protein sequence ID" value="RAL47018.1"/>
    <property type="molecule type" value="Genomic_DNA"/>
</dbReference>
<comment type="caution">
    <text evidence="3">The sequence shown here is derived from an EMBL/GenBank/DDBJ whole genome shotgun (WGS) entry which is preliminary data.</text>
</comment>
<dbReference type="InterPro" id="IPR011074">
    <property type="entry name" value="CRAL/TRIO_N_dom"/>
</dbReference>
<feature type="compositionally biased region" description="Low complexity" evidence="1">
    <location>
        <begin position="292"/>
        <end position="303"/>
    </location>
</feature>
<feature type="region of interest" description="Disordered" evidence="1">
    <location>
        <begin position="1"/>
        <end position="20"/>
    </location>
</feature>